<feature type="domain" description="Cell envelope-related transcriptional attenuator" evidence="2">
    <location>
        <begin position="90"/>
        <end position="243"/>
    </location>
</feature>
<sequence>MAERTSGRLAKYARPRKAPLWSKIVLGLGCVLLVLSGGAIAFGKTLLNKIDSIQQEDILGNKDADGEVDGPLNLLMVGADLRPKSGEPARADTIMILHIDKDLEQANIVSIPRDLRVEIPDCGDGQPCTDKINASYTYGGSKPKDGAANLAKTITNNFGVEFDGVALVNFEGFLDVVKEFGGIDLCLPHDLDTKHGGVYKKGCQRYKPDDALAIVRERYAWPDGDYGRQRMQQHFVKQLLKEADKQGYVSNPTKVGGLIDQVGKQLILDLGGIKTSNYAIALRGIKAGDMESVKLPSESQTIDGISYVVIQEGQQKQDADSLFDAIKDDTLSQWLKDHPDYLNKDPSEKDKK</sequence>
<dbReference type="STRING" id="446470.Snas_6384"/>
<organism evidence="3 4">
    <name type="scientific">Stackebrandtia nassauensis (strain DSM 44728 / CIP 108903 / NRRL B-16338 / NBRC 102104 / LLR-40K-21)</name>
    <dbReference type="NCBI Taxonomy" id="446470"/>
    <lineage>
        <taxon>Bacteria</taxon>
        <taxon>Bacillati</taxon>
        <taxon>Actinomycetota</taxon>
        <taxon>Actinomycetes</taxon>
        <taxon>Glycomycetales</taxon>
        <taxon>Glycomycetaceae</taxon>
        <taxon>Stackebrandtia</taxon>
    </lineage>
</organism>
<dbReference type="HOGENOM" id="CLU_016455_0_2_11"/>
<comment type="similarity">
    <text evidence="1">Belongs to the LytR/CpsA/Psr (LCP) family.</text>
</comment>
<dbReference type="KEGG" id="sna:Snas_6384"/>
<dbReference type="InterPro" id="IPR050922">
    <property type="entry name" value="LytR/CpsA/Psr_CW_biosynth"/>
</dbReference>
<reference evidence="3 4" key="1">
    <citation type="journal article" date="2009" name="Stand. Genomic Sci.">
        <title>Complete genome sequence of Stackebrandtia nassauensis type strain (LLR-40K-21).</title>
        <authorList>
            <person name="Munk C."/>
            <person name="Lapidus A."/>
            <person name="Copeland A."/>
            <person name="Jando M."/>
            <person name="Mayilraj S."/>
            <person name="Glavina Del Rio T."/>
            <person name="Nolan M."/>
            <person name="Chen F."/>
            <person name="Lucas S."/>
            <person name="Tice H."/>
            <person name="Cheng J.F."/>
            <person name="Han C."/>
            <person name="Detter J.C."/>
            <person name="Bruce D."/>
            <person name="Goodwin L."/>
            <person name="Chain P."/>
            <person name="Pitluck S."/>
            <person name="Goker M."/>
            <person name="Ovchinikova G."/>
            <person name="Pati A."/>
            <person name="Ivanova N."/>
            <person name="Mavromatis K."/>
            <person name="Chen A."/>
            <person name="Palaniappan K."/>
            <person name="Land M."/>
            <person name="Hauser L."/>
            <person name="Chang Y.J."/>
            <person name="Jeffries C.D."/>
            <person name="Bristow J."/>
            <person name="Eisen J.A."/>
            <person name="Markowitz V."/>
            <person name="Hugenholtz P."/>
            <person name="Kyrpides N.C."/>
            <person name="Klenk H.P."/>
        </authorList>
    </citation>
    <scope>NUCLEOTIDE SEQUENCE [LARGE SCALE GENOMIC DNA]</scope>
    <source>
        <strain evidence="4">DSM 44728 / CIP 108903 / NRRL B-16338 / NBRC 102104 / LLR-40K-21</strain>
    </source>
</reference>
<dbReference type="PANTHER" id="PTHR33392:SF6">
    <property type="entry name" value="POLYISOPRENYL-TEICHOIC ACID--PEPTIDOGLYCAN TEICHOIC ACID TRANSFERASE TAGU"/>
    <property type="match status" value="1"/>
</dbReference>
<dbReference type="InterPro" id="IPR004474">
    <property type="entry name" value="LytR_CpsA_psr"/>
</dbReference>
<dbReference type="eggNOG" id="COG1316">
    <property type="taxonomic scope" value="Bacteria"/>
</dbReference>
<dbReference type="RefSeq" id="WP_013021571.1">
    <property type="nucleotide sequence ID" value="NC_013947.1"/>
</dbReference>
<evidence type="ECO:0000313" key="3">
    <source>
        <dbReference type="EMBL" id="ADD46000.1"/>
    </source>
</evidence>
<dbReference type="Pfam" id="PF03816">
    <property type="entry name" value="LytR_cpsA_psr"/>
    <property type="match status" value="1"/>
</dbReference>
<dbReference type="Proteomes" id="UP000000844">
    <property type="component" value="Chromosome"/>
</dbReference>
<gene>
    <name evidence="3" type="ordered locus">Snas_6384</name>
</gene>
<evidence type="ECO:0000313" key="4">
    <source>
        <dbReference type="Proteomes" id="UP000000844"/>
    </source>
</evidence>
<proteinExistence type="inferred from homology"/>
<dbReference type="Gene3D" id="3.40.630.190">
    <property type="entry name" value="LCP protein"/>
    <property type="match status" value="1"/>
</dbReference>
<evidence type="ECO:0000259" key="2">
    <source>
        <dbReference type="Pfam" id="PF03816"/>
    </source>
</evidence>
<evidence type="ECO:0000256" key="1">
    <source>
        <dbReference type="ARBA" id="ARBA00006068"/>
    </source>
</evidence>
<name>D3Q5E0_STANL</name>
<dbReference type="PANTHER" id="PTHR33392">
    <property type="entry name" value="POLYISOPRENYL-TEICHOIC ACID--PEPTIDOGLYCAN TEICHOIC ACID TRANSFERASE TAGU"/>
    <property type="match status" value="1"/>
</dbReference>
<accession>D3Q5E0</accession>
<dbReference type="AlphaFoldDB" id="D3Q5E0"/>
<dbReference type="EMBL" id="CP001778">
    <property type="protein sequence ID" value="ADD46000.1"/>
    <property type="molecule type" value="Genomic_DNA"/>
</dbReference>
<keyword evidence="4" id="KW-1185">Reference proteome</keyword>
<dbReference type="NCBIfam" id="TIGR00350">
    <property type="entry name" value="lytR_cpsA_psr"/>
    <property type="match status" value="1"/>
</dbReference>
<protein>
    <submittedName>
        <fullName evidence="3">Cell envelope-related transcriptional attenuator</fullName>
    </submittedName>
</protein>